<keyword evidence="3" id="KW-0804">Transcription</keyword>
<dbReference type="Pfam" id="PF00027">
    <property type="entry name" value="cNMP_binding"/>
    <property type="match status" value="1"/>
</dbReference>
<accession>A0A7C4EJK1</accession>
<dbReference type="InterPro" id="IPR036390">
    <property type="entry name" value="WH_DNA-bd_sf"/>
</dbReference>
<dbReference type="InterPro" id="IPR014710">
    <property type="entry name" value="RmlC-like_jellyroll"/>
</dbReference>
<proteinExistence type="predicted"/>
<name>A0A7C4EJK1_9BACT</name>
<dbReference type="SUPFAM" id="SSF51206">
    <property type="entry name" value="cAMP-binding domain-like"/>
    <property type="match status" value="1"/>
</dbReference>
<evidence type="ECO:0000313" key="6">
    <source>
        <dbReference type="EMBL" id="HGG92512.1"/>
    </source>
</evidence>
<dbReference type="SMART" id="SM00100">
    <property type="entry name" value="cNMP"/>
    <property type="match status" value="1"/>
</dbReference>
<reference evidence="6" key="1">
    <citation type="journal article" date="2020" name="mSystems">
        <title>Genome- and Community-Level Interaction Insights into Carbon Utilization and Element Cycling Functions of Hydrothermarchaeota in Hydrothermal Sediment.</title>
        <authorList>
            <person name="Zhou Z."/>
            <person name="Liu Y."/>
            <person name="Xu W."/>
            <person name="Pan J."/>
            <person name="Luo Z.H."/>
            <person name="Li M."/>
        </authorList>
    </citation>
    <scope>NUCLEOTIDE SEQUENCE [LARGE SCALE GENOMIC DNA]</scope>
    <source>
        <strain evidence="6">SpSt-413</strain>
    </source>
</reference>
<dbReference type="PANTHER" id="PTHR24567:SF68">
    <property type="entry name" value="DNA-BINDING TRANSCRIPTIONAL DUAL REGULATOR CRP"/>
    <property type="match status" value="1"/>
</dbReference>
<sequence>MLAKYSSTRAVLAKVPLFSGLSDAQLETLESNSSVLKADKGQIIFLEGAEAKGLYVLLAGQVKIFKSSAEGKEQILHMLSPGEPFAEVPMFQGTRFPANAMAVQPSTVLYTEKSVLVRLMERDASLAMAMLAALSNRLRQMASMIGQLTLREVPARLAAYLLHQAGEKEADTFVLDMSKGNLAGLLGSTREALSRSLARLEDQGLIAMDNRTITILDREQLAELAEGNARLK</sequence>
<dbReference type="PROSITE" id="PS50042">
    <property type="entry name" value="CNMP_BINDING_3"/>
    <property type="match status" value="1"/>
</dbReference>
<dbReference type="SMART" id="SM00419">
    <property type="entry name" value="HTH_CRP"/>
    <property type="match status" value="1"/>
</dbReference>
<dbReference type="Gene3D" id="1.10.10.10">
    <property type="entry name" value="Winged helix-like DNA-binding domain superfamily/Winged helix DNA-binding domain"/>
    <property type="match status" value="1"/>
</dbReference>
<dbReference type="InterPro" id="IPR050397">
    <property type="entry name" value="Env_Response_Regulators"/>
</dbReference>
<feature type="domain" description="HTH crp-type" evidence="5">
    <location>
        <begin position="151"/>
        <end position="219"/>
    </location>
</feature>
<dbReference type="PRINTS" id="PR00034">
    <property type="entry name" value="HTHCRP"/>
</dbReference>
<dbReference type="Gene3D" id="2.60.120.10">
    <property type="entry name" value="Jelly Rolls"/>
    <property type="match status" value="1"/>
</dbReference>
<dbReference type="InterPro" id="IPR000595">
    <property type="entry name" value="cNMP-bd_dom"/>
</dbReference>
<dbReference type="InterPro" id="IPR036388">
    <property type="entry name" value="WH-like_DNA-bd_sf"/>
</dbReference>
<dbReference type="SUPFAM" id="SSF46785">
    <property type="entry name" value="Winged helix' DNA-binding domain"/>
    <property type="match status" value="1"/>
</dbReference>
<gene>
    <name evidence="6" type="ORF">ENR59_06110</name>
</gene>
<dbReference type="CDD" id="cd00038">
    <property type="entry name" value="CAP_ED"/>
    <property type="match status" value="1"/>
</dbReference>
<dbReference type="AlphaFoldDB" id="A0A7C4EJK1"/>
<dbReference type="PROSITE" id="PS51063">
    <property type="entry name" value="HTH_CRP_2"/>
    <property type="match status" value="1"/>
</dbReference>
<evidence type="ECO:0000259" key="4">
    <source>
        <dbReference type="PROSITE" id="PS50042"/>
    </source>
</evidence>
<evidence type="ECO:0000256" key="2">
    <source>
        <dbReference type="ARBA" id="ARBA00023125"/>
    </source>
</evidence>
<protein>
    <submittedName>
        <fullName evidence="6">Crp/Fnr family transcriptional regulator</fullName>
    </submittedName>
</protein>
<dbReference type="EMBL" id="DSRP01000424">
    <property type="protein sequence ID" value="HGG92512.1"/>
    <property type="molecule type" value="Genomic_DNA"/>
</dbReference>
<evidence type="ECO:0000259" key="5">
    <source>
        <dbReference type="PROSITE" id="PS51063"/>
    </source>
</evidence>
<dbReference type="PANTHER" id="PTHR24567">
    <property type="entry name" value="CRP FAMILY TRANSCRIPTIONAL REGULATORY PROTEIN"/>
    <property type="match status" value="1"/>
</dbReference>
<dbReference type="GO" id="GO:0003677">
    <property type="term" value="F:DNA binding"/>
    <property type="evidence" value="ECO:0007669"/>
    <property type="project" value="UniProtKB-KW"/>
</dbReference>
<dbReference type="GO" id="GO:0003700">
    <property type="term" value="F:DNA-binding transcription factor activity"/>
    <property type="evidence" value="ECO:0007669"/>
    <property type="project" value="TreeGrafter"/>
</dbReference>
<evidence type="ECO:0000256" key="3">
    <source>
        <dbReference type="ARBA" id="ARBA00023163"/>
    </source>
</evidence>
<dbReference type="InterPro" id="IPR012318">
    <property type="entry name" value="HTH_CRP"/>
</dbReference>
<feature type="domain" description="Cyclic nucleotide-binding" evidence="4">
    <location>
        <begin position="17"/>
        <end position="137"/>
    </location>
</feature>
<comment type="caution">
    <text evidence="6">The sequence shown here is derived from an EMBL/GenBank/DDBJ whole genome shotgun (WGS) entry which is preliminary data.</text>
</comment>
<dbReference type="GO" id="GO:0005829">
    <property type="term" value="C:cytosol"/>
    <property type="evidence" value="ECO:0007669"/>
    <property type="project" value="TreeGrafter"/>
</dbReference>
<dbReference type="Pfam" id="PF13545">
    <property type="entry name" value="HTH_Crp_2"/>
    <property type="match status" value="1"/>
</dbReference>
<dbReference type="InterPro" id="IPR018490">
    <property type="entry name" value="cNMP-bd_dom_sf"/>
</dbReference>
<organism evidence="6">
    <name type="scientific">Fundidesulfovibrio putealis</name>
    <dbReference type="NCBI Taxonomy" id="270496"/>
    <lineage>
        <taxon>Bacteria</taxon>
        <taxon>Pseudomonadati</taxon>
        <taxon>Thermodesulfobacteriota</taxon>
        <taxon>Desulfovibrionia</taxon>
        <taxon>Desulfovibrionales</taxon>
        <taxon>Desulfovibrionaceae</taxon>
        <taxon>Fundidesulfovibrio</taxon>
    </lineage>
</organism>
<keyword evidence="2" id="KW-0238">DNA-binding</keyword>
<evidence type="ECO:0000256" key="1">
    <source>
        <dbReference type="ARBA" id="ARBA00023015"/>
    </source>
</evidence>
<keyword evidence="1" id="KW-0805">Transcription regulation</keyword>